<dbReference type="PATRIC" id="fig|1217799.6.peg.1631"/>
<dbReference type="NCBIfam" id="TIGR03904">
    <property type="entry name" value="SAM_YgiQ"/>
    <property type="match status" value="1"/>
</dbReference>
<feature type="compositionally biased region" description="Basic and acidic residues" evidence="7">
    <location>
        <begin position="567"/>
        <end position="581"/>
    </location>
</feature>
<feature type="binding site" evidence="6">
    <location>
        <position position="313"/>
    </location>
    <ligand>
        <name>[4Fe-4S] cluster</name>
        <dbReference type="ChEBI" id="CHEBI:49883"/>
        <note>4Fe-4S-S-AdoMet</note>
    </ligand>
</feature>
<evidence type="ECO:0000256" key="7">
    <source>
        <dbReference type="SAM" id="MobiDB-lite"/>
    </source>
</evidence>
<dbReference type="SFLD" id="SFLDG01069">
    <property type="entry name" value="UPF0313"/>
    <property type="match status" value="1"/>
</dbReference>
<keyword evidence="2 6" id="KW-0949">S-adenosyl-L-methionine</keyword>
<dbReference type="OrthoDB" id="9803479at2"/>
<feature type="region of interest" description="Disordered" evidence="7">
    <location>
        <begin position="567"/>
        <end position="593"/>
    </location>
</feature>
<feature type="domain" description="Radical SAM core" evidence="8">
    <location>
        <begin position="291"/>
        <end position="565"/>
    </location>
</feature>
<feature type="binding site" evidence="6">
    <location>
        <position position="306"/>
    </location>
    <ligand>
        <name>[4Fe-4S] cluster</name>
        <dbReference type="ChEBI" id="CHEBI:49883"/>
        <note>4Fe-4S-S-AdoMet</note>
    </ligand>
</feature>
<gene>
    <name evidence="9" type="ORF">DEALK_15820</name>
</gene>
<evidence type="ECO:0000256" key="4">
    <source>
        <dbReference type="ARBA" id="ARBA00023004"/>
    </source>
</evidence>
<dbReference type="SFLD" id="SFLDG01082">
    <property type="entry name" value="B12-binding_domain_containing"/>
    <property type="match status" value="1"/>
</dbReference>
<dbReference type="PROSITE" id="PS51918">
    <property type="entry name" value="RADICAL_SAM"/>
    <property type="match status" value="1"/>
</dbReference>
<dbReference type="InterPro" id="IPR023404">
    <property type="entry name" value="rSAM_horseshoe"/>
</dbReference>
<keyword evidence="5 6" id="KW-0411">Iron-sulfur</keyword>
<dbReference type="GO" id="GO:0003824">
    <property type="term" value="F:catalytic activity"/>
    <property type="evidence" value="ECO:0007669"/>
    <property type="project" value="InterPro"/>
</dbReference>
<dbReference type="InterPro" id="IPR013704">
    <property type="entry name" value="UPF0313_N"/>
</dbReference>
<dbReference type="InterPro" id="IPR007197">
    <property type="entry name" value="rSAM"/>
</dbReference>
<dbReference type="PANTHER" id="PTHR32331">
    <property type="entry name" value="UPF0313 PROTEIN YGIQ"/>
    <property type="match status" value="1"/>
</dbReference>
<evidence type="ECO:0000259" key="8">
    <source>
        <dbReference type="PROSITE" id="PS51918"/>
    </source>
</evidence>
<protein>
    <submittedName>
        <fullName evidence="9">Putative radical SAM protein YgiQ</fullName>
    </submittedName>
</protein>
<feature type="binding site" evidence="6">
    <location>
        <position position="310"/>
    </location>
    <ligand>
        <name>[4Fe-4S] cluster</name>
        <dbReference type="ChEBI" id="CHEBI:49883"/>
        <note>4Fe-4S-S-AdoMet</note>
    </ligand>
</feature>
<organism evidence="9 10">
    <name type="scientific">Dehalogenimonas alkenigignens</name>
    <dbReference type="NCBI Taxonomy" id="1217799"/>
    <lineage>
        <taxon>Bacteria</taxon>
        <taxon>Bacillati</taxon>
        <taxon>Chloroflexota</taxon>
        <taxon>Dehalococcoidia</taxon>
        <taxon>Dehalococcoidales</taxon>
        <taxon>Dehalococcoidaceae</taxon>
        <taxon>Dehalogenimonas</taxon>
    </lineage>
</organism>
<dbReference type="SFLD" id="SFLDS00029">
    <property type="entry name" value="Radical_SAM"/>
    <property type="match status" value="1"/>
</dbReference>
<reference evidence="9 10" key="1">
    <citation type="submission" date="2015-06" db="EMBL/GenBank/DDBJ databases">
        <title>Genome sequence of the organohalide-respiring Dehalogenimonas alkenigignens type strain (IP3-3T).</title>
        <authorList>
            <person name="Key T.A."/>
            <person name="Richmond D.P."/>
            <person name="Bowman K.S."/>
            <person name="Cho Y.-J."/>
            <person name="Chun J."/>
            <person name="da Costa M.S."/>
            <person name="Rainey F.A."/>
            <person name="Moe W.M."/>
        </authorList>
    </citation>
    <scope>NUCLEOTIDE SEQUENCE [LARGE SCALE GENOMIC DNA]</scope>
    <source>
        <strain evidence="9 10">IP3-3</strain>
    </source>
</reference>
<name>A0A0W0GJK0_9CHLR</name>
<keyword evidence="4 6" id="KW-0408">Iron</keyword>
<comment type="caution">
    <text evidence="9">The sequence shown here is derived from an EMBL/GenBank/DDBJ whole genome shotgun (WGS) entry which is preliminary data.</text>
</comment>
<dbReference type="GO" id="GO:0051539">
    <property type="term" value="F:4 iron, 4 sulfur cluster binding"/>
    <property type="evidence" value="ECO:0007669"/>
    <property type="project" value="UniProtKB-KW"/>
</dbReference>
<dbReference type="InterPro" id="IPR058240">
    <property type="entry name" value="rSAM_sf"/>
</dbReference>
<dbReference type="GO" id="GO:0005506">
    <property type="term" value="F:iron ion binding"/>
    <property type="evidence" value="ECO:0007669"/>
    <property type="project" value="UniProtKB-UniRule"/>
</dbReference>
<dbReference type="SUPFAM" id="SSF102114">
    <property type="entry name" value="Radical SAM enzymes"/>
    <property type="match status" value="1"/>
</dbReference>
<dbReference type="RefSeq" id="WP_058439674.1">
    <property type="nucleotide sequence ID" value="NZ_KQ758903.1"/>
</dbReference>
<proteinExistence type="inferred from homology"/>
<keyword evidence="1 6" id="KW-0004">4Fe-4S</keyword>
<dbReference type="STRING" id="1217799.DEALK_15820"/>
<dbReference type="InterPro" id="IPR022946">
    <property type="entry name" value="UPF0313"/>
</dbReference>
<keyword evidence="3 6" id="KW-0479">Metal-binding</keyword>
<evidence type="ECO:0000256" key="1">
    <source>
        <dbReference type="ARBA" id="ARBA00022485"/>
    </source>
</evidence>
<dbReference type="AlphaFoldDB" id="A0A0W0GJK0"/>
<dbReference type="InterPro" id="IPR006638">
    <property type="entry name" value="Elp3/MiaA/NifB-like_rSAM"/>
</dbReference>
<evidence type="ECO:0000256" key="2">
    <source>
        <dbReference type="ARBA" id="ARBA00022691"/>
    </source>
</evidence>
<dbReference type="SMART" id="SM00729">
    <property type="entry name" value="Elp3"/>
    <property type="match status" value="1"/>
</dbReference>
<evidence type="ECO:0000256" key="3">
    <source>
        <dbReference type="ARBA" id="ARBA00022723"/>
    </source>
</evidence>
<comment type="similarity">
    <text evidence="6">Belongs to the UPF0313 family.</text>
</comment>
<keyword evidence="10" id="KW-1185">Reference proteome</keyword>
<dbReference type="PANTHER" id="PTHR32331:SF0">
    <property type="entry name" value="UPF0313 PROTEIN YGIQ"/>
    <property type="match status" value="1"/>
</dbReference>
<evidence type="ECO:0000256" key="6">
    <source>
        <dbReference type="HAMAP-Rule" id="MF_01251"/>
    </source>
</evidence>
<dbReference type="Gene3D" id="3.80.30.20">
    <property type="entry name" value="tm_1862 like domain"/>
    <property type="match status" value="1"/>
</dbReference>
<evidence type="ECO:0000256" key="5">
    <source>
        <dbReference type="ARBA" id="ARBA00023014"/>
    </source>
</evidence>
<dbReference type="EMBL" id="LFDV01000002">
    <property type="protein sequence ID" value="KTB48735.1"/>
    <property type="molecule type" value="Genomic_DNA"/>
</dbReference>
<dbReference type="HAMAP" id="MF_01251">
    <property type="entry name" value="UPF0313"/>
    <property type="match status" value="1"/>
</dbReference>
<dbReference type="Proteomes" id="UP000053947">
    <property type="component" value="Unassembled WGS sequence"/>
</dbReference>
<dbReference type="Pfam" id="PF08497">
    <property type="entry name" value="Radical_SAM_N"/>
    <property type="match status" value="1"/>
</dbReference>
<accession>A0A0W0GJK0</accession>
<evidence type="ECO:0000313" key="10">
    <source>
        <dbReference type="Proteomes" id="UP000053947"/>
    </source>
</evidence>
<comment type="cofactor">
    <cofactor evidence="6">
        <name>[4Fe-4S] cluster</name>
        <dbReference type="ChEBI" id="CHEBI:49883"/>
    </cofactor>
    <text evidence="6">Binds 1 [4Fe-4S] cluster. The cluster is coordinated with 3 cysteines and an exchangeable S-adenosyl-L-methionine.</text>
</comment>
<sequence>MFLPTTKQELDALGWDRLDVILVTGDSYIDSPFIGIAVIGKMLARAGFRVGVIAQPDTHSAADITRLGEPRLFWGVSGGCIDSMIANYTSLKKKRRSDDYTPGGRNTRRPDRAAIVYTNLIRQHFKNTAPIVLGGLEASLRRVAHYDYWDDRVRGSILFDAKADYLLYGMAEKATVELARTLNQVGDVRQIRGLCYIAGEADTAAVRKNYLELPPLDLVEEDKEAFTEMFYAFYQNNDPITARGLYQKHGNRYLVQNPPQPSMSQLELDAVFGLGFERAQHPYYETLGKVKALETIKFSILSHRGCYGECNFCAIAVHEGRTVQWRSEQSILAEARELTKYPDFTGFIRDVGGPTANMYGFECGQKLERGACPAKRCLYPEVCPSLEVDHSRQVSLLKKLRKIEGIKKVFVASGVRPDLVLADRQHGEPYLKEVVGHHISGQMKVAPEHSEDSVLRLMGKPPAASTLKFKSFFDKLSANAGKKQFLTYYLIAAHPGCTAADMKHLKSFADRNLHLNPEQVQIFLPAPSTYSSLMYYTGINPFTGKPIFVEKEPQLKNLQKDIIIEPAEDKTLGKRTQRTETNRMVAKRRPRRP</sequence>
<evidence type="ECO:0000313" key="9">
    <source>
        <dbReference type="EMBL" id="KTB48735.1"/>
    </source>
</evidence>